<evidence type="ECO:0000256" key="1">
    <source>
        <dbReference type="SAM" id="Coils"/>
    </source>
</evidence>
<gene>
    <name evidence="2" type="ORF">PACTADRAFT_49535</name>
</gene>
<keyword evidence="1" id="KW-0175">Coiled coil</keyword>
<dbReference type="EMBL" id="KV454013">
    <property type="protein sequence ID" value="ODV96133.1"/>
    <property type="molecule type" value="Genomic_DNA"/>
</dbReference>
<dbReference type="OrthoDB" id="10263222at2759"/>
<name>A0A1E4TWG5_PACTA</name>
<sequence>MNKNPQFTPYKSKNELLQLRDWFYNYDEKDNRQRALSKVSALMTKSQVPHSIESTSLLTAVVLNDEKTQGGELMADSTSMLQLSYTMGLIKFVNGLLDPYQQSNFAIPLHTLATFLKLPGFFVELRHIGTHEYLPSLEMLRIVSRKALEWLFENYWKEIDKEDDEDDEDDEGDENRNYDLAEDEEKELLMRFNTKLSLIAEIKLNFRNFKKIRKMNLNKFIKFGDSSEVGVSYWKSLTYLKKQFIEDGEFFINVILFKNILILKDKKNLNESKINGLRLLYKPFMEELGYEFTIKLFEKLVEYQNKGVVNRSDIEEDFRDESITDSLIINEEDTLGHESEDQLSQSVKWCEYLMSDDLKINVKDRNSGKISTRQFVTKTNLLYLIEILTRLNNEINQRLLENLMFQNKKLIDNQIQQNIVERIKLMKKFQINNININKDLSSNISSKRAAPSLPDIDSDLEILKKRIKFTKNEKEIAKIEEKIEKKTEIKLWQVCENWKPTAYGIPL</sequence>
<dbReference type="GO" id="GO:0000460">
    <property type="term" value="P:maturation of 5.8S rRNA"/>
    <property type="evidence" value="ECO:0007669"/>
    <property type="project" value="TreeGrafter"/>
</dbReference>
<dbReference type="Pfam" id="PF04031">
    <property type="entry name" value="Las1"/>
    <property type="match status" value="1"/>
</dbReference>
<reference evidence="3" key="1">
    <citation type="submission" date="2016-05" db="EMBL/GenBank/DDBJ databases">
        <title>Comparative genomics of biotechnologically important yeasts.</title>
        <authorList>
            <consortium name="DOE Joint Genome Institute"/>
            <person name="Riley R."/>
            <person name="Haridas S."/>
            <person name="Wolfe K.H."/>
            <person name="Lopes M.R."/>
            <person name="Hittinger C.T."/>
            <person name="Goker M."/>
            <person name="Salamov A."/>
            <person name="Wisecaver J."/>
            <person name="Long T.M."/>
            <person name="Aerts A.L."/>
            <person name="Barry K."/>
            <person name="Choi C."/>
            <person name="Clum A."/>
            <person name="Coughlan A.Y."/>
            <person name="Deshpande S."/>
            <person name="Douglass A.P."/>
            <person name="Hanson S.J."/>
            <person name="Klenk H.-P."/>
            <person name="Labutti K."/>
            <person name="Lapidus A."/>
            <person name="Lindquist E."/>
            <person name="Lipzen A."/>
            <person name="Meier-Kolthoff J.P."/>
            <person name="Ohm R.A."/>
            <person name="Otillar R.P."/>
            <person name="Pangilinan J."/>
            <person name="Peng Y."/>
            <person name="Rokas A."/>
            <person name="Rosa C.A."/>
            <person name="Scheuner C."/>
            <person name="Sibirny A.A."/>
            <person name="Slot J.C."/>
            <person name="Stielow J.B."/>
            <person name="Sun H."/>
            <person name="Kurtzman C.P."/>
            <person name="Blackwell M."/>
            <person name="Grigoriev I.V."/>
            <person name="Jeffries T.W."/>
        </authorList>
    </citation>
    <scope>NUCLEOTIDE SEQUENCE [LARGE SCALE GENOMIC DNA]</scope>
    <source>
        <strain evidence="3">NRRL Y-2460</strain>
    </source>
</reference>
<dbReference type="STRING" id="669874.A0A1E4TWG5"/>
<accession>A0A1E4TWG5</accession>
<evidence type="ECO:0000313" key="2">
    <source>
        <dbReference type="EMBL" id="ODV96133.1"/>
    </source>
</evidence>
<proteinExistence type="predicted"/>
<dbReference type="Proteomes" id="UP000094236">
    <property type="component" value="Unassembled WGS sequence"/>
</dbReference>
<dbReference type="PANTHER" id="PTHR15002">
    <property type="entry name" value="RIBOSOMAL BIOGENESIS PROTEIN LAS1L"/>
    <property type="match status" value="1"/>
</dbReference>
<dbReference type="GO" id="GO:0090730">
    <property type="term" value="C:Las1 complex"/>
    <property type="evidence" value="ECO:0007669"/>
    <property type="project" value="InterPro"/>
</dbReference>
<protein>
    <recommendedName>
        <fullName evidence="4">Las1p</fullName>
    </recommendedName>
</protein>
<evidence type="ECO:0008006" key="4">
    <source>
        <dbReference type="Google" id="ProtNLM"/>
    </source>
</evidence>
<dbReference type="GO" id="GO:0004519">
    <property type="term" value="F:endonuclease activity"/>
    <property type="evidence" value="ECO:0007669"/>
    <property type="project" value="InterPro"/>
</dbReference>
<dbReference type="PANTHER" id="PTHR15002:SF0">
    <property type="entry name" value="RIBOSOMAL BIOGENESIS PROTEIN LAS1L"/>
    <property type="match status" value="1"/>
</dbReference>
<organism evidence="2 3">
    <name type="scientific">Pachysolen tannophilus NRRL Y-2460</name>
    <dbReference type="NCBI Taxonomy" id="669874"/>
    <lineage>
        <taxon>Eukaryota</taxon>
        <taxon>Fungi</taxon>
        <taxon>Dikarya</taxon>
        <taxon>Ascomycota</taxon>
        <taxon>Saccharomycotina</taxon>
        <taxon>Pichiomycetes</taxon>
        <taxon>Pachysolenaceae</taxon>
        <taxon>Pachysolen</taxon>
    </lineage>
</organism>
<evidence type="ECO:0000313" key="3">
    <source>
        <dbReference type="Proteomes" id="UP000094236"/>
    </source>
</evidence>
<feature type="coiled-coil region" evidence="1">
    <location>
        <begin position="460"/>
        <end position="489"/>
    </location>
</feature>
<dbReference type="AlphaFoldDB" id="A0A1E4TWG5"/>
<dbReference type="InterPro" id="IPR007174">
    <property type="entry name" value="Las1"/>
</dbReference>
<keyword evidence="3" id="KW-1185">Reference proteome</keyword>
<dbReference type="GO" id="GO:0030687">
    <property type="term" value="C:preribosome, large subunit precursor"/>
    <property type="evidence" value="ECO:0007669"/>
    <property type="project" value="TreeGrafter"/>
</dbReference>
<dbReference type="GO" id="GO:0000470">
    <property type="term" value="P:maturation of LSU-rRNA"/>
    <property type="evidence" value="ECO:0007669"/>
    <property type="project" value="TreeGrafter"/>
</dbReference>